<dbReference type="HOGENOM" id="CLU_814640_0_0_1"/>
<evidence type="ECO:0000313" key="2">
    <source>
        <dbReference type="EMBL" id="EDV28574.1"/>
    </source>
</evidence>
<proteinExistence type="predicted"/>
<dbReference type="KEGG" id="tad:TRIADDRAFT_51635"/>
<name>B3RK61_TRIAD</name>
<dbReference type="GO" id="GO:0120160">
    <property type="term" value="F:intraciliary transport particle A binding"/>
    <property type="evidence" value="ECO:0000318"/>
    <property type="project" value="GO_Central"/>
</dbReference>
<dbReference type="RefSeq" id="XP_002107776.1">
    <property type="nucleotide sequence ID" value="XM_002107740.1"/>
</dbReference>
<dbReference type="PANTHER" id="PTHR35543">
    <property type="entry name" value="PROTEIN C11ORF74"/>
    <property type="match status" value="1"/>
</dbReference>
<keyword evidence="3" id="KW-1185">Reference proteome</keyword>
<sequence length="341" mass="38676">MAKEHRSSSIPQVASEAPFLTASNELDNQFIGKRILNNSSAIGRLIAQAAKIEQTTWKKDGKTTPKELSIILNTELTMTEKNDPKTPDANPSELIDKVFDMPLQSYDDFMSEFMYLTKDNVKQTKLSTSNNYNKNYESQDTQPKTVNAEVELSEEQIGIGLRRQEFLMRNDSESLPSAIKFDNLVPLEDDLGIEDLDNEDKTTICKTTKTITKLMADEQNDEFREDEKSTIESELDNPIKYPSQQSPLPGEISNDNQENFAVNSTTTYLKLQTTNENISLESTGDDVTISMEEKKNEKTRTNDVIPFSLDTSFDYDRVQLTPKFSQNDLLDKKQVFIEATS</sequence>
<dbReference type="InterPro" id="IPR040028">
    <property type="entry name" value="IFTAP"/>
</dbReference>
<dbReference type="GO" id="GO:0007283">
    <property type="term" value="P:spermatogenesis"/>
    <property type="evidence" value="ECO:0000318"/>
    <property type="project" value="GO_Central"/>
</dbReference>
<dbReference type="OrthoDB" id="10057631at2759"/>
<accession>B3RK61</accession>
<dbReference type="CTD" id="6749801"/>
<dbReference type="EMBL" id="DS985241">
    <property type="protein sequence ID" value="EDV28574.1"/>
    <property type="molecule type" value="Genomic_DNA"/>
</dbReference>
<organism evidence="2 3">
    <name type="scientific">Trichoplax adhaerens</name>
    <name type="common">Trichoplax reptans</name>
    <dbReference type="NCBI Taxonomy" id="10228"/>
    <lineage>
        <taxon>Eukaryota</taxon>
        <taxon>Metazoa</taxon>
        <taxon>Placozoa</taxon>
        <taxon>Uniplacotomia</taxon>
        <taxon>Trichoplacea</taxon>
        <taxon>Trichoplacidae</taxon>
        <taxon>Trichoplax</taxon>
    </lineage>
</organism>
<dbReference type="InParanoid" id="B3RK61"/>
<dbReference type="AlphaFoldDB" id="B3RK61"/>
<feature type="region of interest" description="Disordered" evidence="1">
    <location>
        <begin position="237"/>
        <end position="256"/>
    </location>
</feature>
<dbReference type="GeneID" id="6749801"/>
<evidence type="ECO:0000256" key="1">
    <source>
        <dbReference type="SAM" id="MobiDB-lite"/>
    </source>
</evidence>
<gene>
    <name evidence="2" type="ORF">TRIADDRAFT_51635</name>
</gene>
<protein>
    <submittedName>
        <fullName evidence="2">Uncharacterized protein</fullName>
    </submittedName>
</protein>
<dbReference type="GO" id="GO:0007340">
    <property type="term" value="P:acrosome reaction"/>
    <property type="evidence" value="ECO:0000318"/>
    <property type="project" value="GO_Central"/>
</dbReference>
<evidence type="ECO:0000313" key="3">
    <source>
        <dbReference type="Proteomes" id="UP000009022"/>
    </source>
</evidence>
<dbReference type="PhylomeDB" id="B3RK61"/>
<dbReference type="GO" id="GO:0097731">
    <property type="term" value="C:9+0 non-motile cilium"/>
    <property type="evidence" value="ECO:0000318"/>
    <property type="project" value="GO_Central"/>
</dbReference>
<dbReference type="Proteomes" id="UP000009022">
    <property type="component" value="Unassembled WGS sequence"/>
</dbReference>
<feature type="compositionally biased region" description="Polar residues" evidence="1">
    <location>
        <begin position="242"/>
        <end position="256"/>
    </location>
</feature>
<reference evidence="2 3" key="1">
    <citation type="journal article" date="2008" name="Nature">
        <title>The Trichoplax genome and the nature of placozoans.</title>
        <authorList>
            <person name="Srivastava M."/>
            <person name="Begovic E."/>
            <person name="Chapman J."/>
            <person name="Putnam N.H."/>
            <person name="Hellsten U."/>
            <person name="Kawashima T."/>
            <person name="Kuo A."/>
            <person name="Mitros T."/>
            <person name="Salamov A."/>
            <person name="Carpenter M.L."/>
            <person name="Signorovitch A.Y."/>
            <person name="Moreno M.A."/>
            <person name="Kamm K."/>
            <person name="Grimwood J."/>
            <person name="Schmutz J."/>
            <person name="Shapiro H."/>
            <person name="Grigoriev I.V."/>
            <person name="Buss L.W."/>
            <person name="Schierwater B."/>
            <person name="Dellaporta S.L."/>
            <person name="Rokhsar D.S."/>
        </authorList>
    </citation>
    <scope>NUCLEOTIDE SEQUENCE [LARGE SCALE GENOMIC DNA]</scope>
    <source>
        <strain evidence="2 3">Grell-BS-1999</strain>
    </source>
</reference>
<dbReference type="FunCoup" id="B3RK61">
    <property type="interactions" value="52"/>
</dbReference>
<dbReference type="PANTHER" id="PTHR35543:SF1">
    <property type="entry name" value="INTRAFLAGELLAR TRANSPORT-ASSOCIATED PROTEIN"/>
    <property type="match status" value="1"/>
</dbReference>
<dbReference type="GO" id="GO:0005829">
    <property type="term" value="C:cytosol"/>
    <property type="evidence" value="ECO:0000318"/>
    <property type="project" value="GO_Central"/>
</dbReference>
<dbReference type="Pfam" id="PF17722">
    <property type="entry name" value="IFTAP"/>
    <property type="match status" value="1"/>
</dbReference>